<reference evidence="3" key="1">
    <citation type="submission" date="2016-06" db="UniProtKB">
        <authorList>
            <consortium name="WormBaseParasite"/>
        </authorList>
    </citation>
    <scope>IDENTIFICATION</scope>
</reference>
<accession>A0A183EXN7</accession>
<evidence type="ECO:0000313" key="2">
    <source>
        <dbReference type="Proteomes" id="UP000271098"/>
    </source>
</evidence>
<sequence length="74" mass="8427">MYSMPVGQQRIQWTFQSQRAGYWKQFKTPTGSLHFVTVKLPHASTLRAQTRKFGPKHCPYNADSGTKLSSIAQL</sequence>
<organism evidence="3">
    <name type="scientific">Gongylonema pulchrum</name>
    <dbReference type="NCBI Taxonomy" id="637853"/>
    <lineage>
        <taxon>Eukaryota</taxon>
        <taxon>Metazoa</taxon>
        <taxon>Ecdysozoa</taxon>
        <taxon>Nematoda</taxon>
        <taxon>Chromadorea</taxon>
        <taxon>Rhabditida</taxon>
        <taxon>Spirurina</taxon>
        <taxon>Spiruromorpha</taxon>
        <taxon>Spiruroidea</taxon>
        <taxon>Gongylonematidae</taxon>
        <taxon>Gongylonema</taxon>
    </lineage>
</organism>
<evidence type="ECO:0000313" key="3">
    <source>
        <dbReference type="WBParaSite" id="GPUH_0002575801-mRNA-1"/>
    </source>
</evidence>
<proteinExistence type="predicted"/>
<keyword evidence="2" id="KW-1185">Reference proteome</keyword>
<protein>
    <submittedName>
        <fullName evidence="3">Transposase</fullName>
    </submittedName>
</protein>
<dbReference type="WBParaSite" id="GPUH_0002575801-mRNA-1">
    <property type="protein sequence ID" value="GPUH_0002575801-mRNA-1"/>
    <property type="gene ID" value="GPUH_0002575801"/>
</dbReference>
<dbReference type="AlphaFoldDB" id="A0A183EXN7"/>
<dbReference type="EMBL" id="UYRT01106560">
    <property type="protein sequence ID" value="VDN44583.1"/>
    <property type="molecule type" value="Genomic_DNA"/>
</dbReference>
<reference evidence="1 2" key="2">
    <citation type="submission" date="2018-11" db="EMBL/GenBank/DDBJ databases">
        <authorList>
            <consortium name="Pathogen Informatics"/>
        </authorList>
    </citation>
    <scope>NUCLEOTIDE SEQUENCE [LARGE SCALE GENOMIC DNA]</scope>
</reference>
<evidence type="ECO:0000313" key="1">
    <source>
        <dbReference type="EMBL" id="VDN44583.1"/>
    </source>
</evidence>
<gene>
    <name evidence="1" type="ORF">GPUH_LOCUS25727</name>
</gene>
<dbReference type="Proteomes" id="UP000271098">
    <property type="component" value="Unassembled WGS sequence"/>
</dbReference>
<name>A0A183EXN7_9BILA</name>